<dbReference type="GO" id="GO:0004672">
    <property type="term" value="F:protein kinase activity"/>
    <property type="evidence" value="ECO:0007669"/>
    <property type="project" value="UniProtKB-ARBA"/>
</dbReference>
<evidence type="ECO:0000256" key="3">
    <source>
        <dbReference type="SAM" id="SignalP"/>
    </source>
</evidence>
<dbReference type="InterPro" id="IPR036641">
    <property type="entry name" value="HPT_dom_sf"/>
</dbReference>
<feature type="chain" id="PRO_5031094927" description="HPt domain-containing protein" evidence="3">
    <location>
        <begin position="27"/>
        <end position="163"/>
    </location>
</feature>
<feature type="modified residue" description="Phosphohistidine" evidence="2">
    <location>
        <position position="106"/>
    </location>
</feature>
<dbReference type="Proteomes" id="UP000446768">
    <property type="component" value="Unassembled WGS sequence"/>
</dbReference>
<comment type="caution">
    <text evidence="5">The sequence shown here is derived from an EMBL/GenBank/DDBJ whole genome shotgun (WGS) entry which is preliminary data.</text>
</comment>
<dbReference type="GO" id="GO:0000160">
    <property type="term" value="P:phosphorelay signal transduction system"/>
    <property type="evidence" value="ECO:0007669"/>
    <property type="project" value="UniProtKB-KW"/>
</dbReference>
<dbReference type="SUPFAM" id="SSF47226">
    <property type="entry name" value="Histidine-containing phosphotransfer domain, HPT domain"/>
    <property type="match status" value="1"/>
</dbReference>
<keyword evidence="3" id="KW-0732">Signal</keyword>
<evidence type="ECO:0000256" key="1">
    <source>
        <dbReference type="ARBA" id="ARBA00023012"/>
    </source>
</evidence>
<evidence type="ECO:0000256" key="2">
    <source>
        <dbReference type="PROSITE-ProRule" id="PRU00110"/>
    </source>
</evidence>
<dbReference type="Gene3D" id="1.20.120.160">
    <property type="entry name" value="HPT domain"/>
    <property type="match status" value="1"/>
</dbReference>
<proteinExistence type="predicted"/>
<keyword evidence="2" id="KW-0597">Phosphoprotein</keyword>
<evidence type="ECO:0000313" key="6">
    <source>
        <dbReference type="Proteomes" id="UP000446768"/>
    </source>
</evidence>
<keyword evidence="1" id="KW-0902">Two-component regulatory system</keyword>
<protein>
    <recommendedName>
        <fullName evidence="4">HPt domain-containing protein</fullName>
    </recommendedName>
</protein>
<evidence type="ECO:0000259" key="4">
    <source>
        <dbReference type="PROSITE" id="PS50894"/>
    </source>
</evidence>
<dbReference type="PROSITE" id="PS50894">
    <property type="entry name" value="HPT"/>
    <property type="match status" value="1"/>
</dbReference>
<gene>
    <name evidence="5" type="ORF">GJ700_15110</name>
</gene>
<sequence length="163" mass="17579">MRWNSVAACRMAWCFSPNLSISMKCAAMCAPAAPRPCASACATPPRFPSMAYRHIDPSKLLATVGGDVAGYRQLAGIYLATTPAIHEQLQQALAGGDCQRTARACHTLKTSVLLVGASEFGDMLQALERFAQHDEQAVLPLARAEVARLFSLVEEEVRQSLSD</sequence>
<dbReference type="Pfam" id="PF01627">
    <property type="entry name" value="Hpt"/>
    <property type="match status" value="1"/>
</dbReference>
<dbReference type="EMBL" id="WKJJ01000009">
    <property type="protein sequence ID" value="MRV73038.1"/>
    <property type="molecule type" value="Genomic_DNA"/>
</dbReference>
<evidence type="ECO:0000313" key="5">
    <source>
        <dbReference type="EMBL" id="MRV73038.1"/>
    </source>
</evidence>
<dbReference type="InterPro" id="IPR008207">
    <property type="entry name" value="Sig_transdc_His_kin_Hpt_dom"/>
</dbReference>
<dbReference type="AlphaFoldDB" id="A0A7X2LTI8"/>
<feature type="domain" description="HPt" evidence="4">
    <location>
        <begin position="67"/>
        <end position="163"/>
    </location>
</feature>
<organism evidence="5 6">
    <name type="scientific">Pseudoduganella rivuli</name>
    <dbReference type="NCBI Taxonomy" id="2666085"/>
    <lineage>
        <taxon>Bacteria</taxon>
        <taxon>Pseudomonadati</taxon>
        <taxon>Pseudomonadota</taxon>
        <taxon>Betaproteobacteria</taxon>
        <taxon>Burkholderiales</taxon>
        <taxon>Oxalobacteraceae</taxon>
        <taxon>Telluria group</taxon>
        <taxon>Pseudoduganella</taxon>
    </lineage>
</organism>
<name>A0A7X2LTI8_9BURK</name>
<feature type="signal peptide" evidence="3">
    <location>
        <begin position="1"/>
        <end position="26"/>
    </location>
</feature>
<accession>A0A7X2LTI8</accession>
<reference evidence="5 6" key="1">
    <citation type="submission" date="2019-11" db="EMBL/GenBank/DDBJ databases">
        <title>Novel species isolated from a subtropical stream in China.</title>
        <authorList>
            <person name="Lu H."/>
        </authorList>
    </citation>
    <scope>NUCLEOTIDE SEQUENCE [LARGE SCALE GENOMIC DNA]</scope>
    <source>
        <strain evidence="5 6">FT92W</strain>
    </source>
</reference>
<keyword evidence="6" id="KW-1185">Reference proteome</keyword>